<keyword evidence="3" id="KW-0813">Transport</keyword>
<feature type="chain" id="PRO_5015737002" evidence="8">
    <location>
        <begin position="34"/>
        <end position="528"/>
    </location>
</feature>
<dbReference type="GO" id="GO:0009279">
    <property type="term" value="C:cell outer membrane"/>
    <property type="evidence" value="ECO:0007669"/>
    <property type="project" value="UniProtKB-SubCell"/>
</dbReference>
<feature type="signal peptide" evidence="8">
    <location>
        <begin position="1"/>
        <end position="33"/>
    </location>
</feature>
<comment type="caution">
    <text evidence="9">The sequence shown here is derived from an EMBL/GenBank/DDBJ whole genome shotgun (WGS) entry which is preliminary data.</text>
</comment>
<dbReference type="EMBL" id="PXWF02000090">
    <property type="protein sequence ID" value="PWF49405.1"/>
    <property type="molecule type" value="Genomic_DNA"/>
</dbReference>
<evidence type="ECO:0000256" key="4">
    <source>
        <dbReference type="ARBA" id="ARBA00022452"/>
    </source>
</evidence>
<dbReference type="GO" id="GO:0015288">
    <property type="term" value="F:porin activity"/>
    <property type="evidence" value="ECO:0007669"/>
    <property type="project" value="TreeGrafter"/>
</dbReference>
<keyword evidence="10" id="KW-1185">Reference proteome</keyword>
<dbReference type="GO" id="GO:0015562">
    <property type="term" value="F:efflux transmembrane transporter activity"/>
    <property type="evidence" value="ECO:0007669"/>
    <property type="project" value="InterPro"/>
</dbReference>
<keyword evidence="5" id="KW-0812">Transmembrane</keyword>
<evidence type="ECO:0000313" key="10">
    <source>
        <dbReference type="Proteomes" id="UP000241421"/>
    </source>
</evidence>
<dbReference type="SUPFAM" id="SSF56954">
    <property type="entry name" value="Outer membrane efflux proteins (OEP)"/>
    <property type="match status" value="1"/>
</dbReference>
<dbReference type="AlphaFoldDB" id="A0A2U2HPN7"/>
<reference evidence="9 10" key="1">
    <citation type="submission" date="2018-04" db="EMBL/GenBank/DDBJ databases">
        <title>Massilia violaceinigra sp. nov., a novel purple-pigmented bacterium isolated from Tianshan glacier, Xinjiang, China.</title>
        <authorList>
            <person name="Wang H."/>
        </authorList>
    </citation>
    <scope>NUCLEOTIDE SEQUENCE [LARGE SCALE GENOMIC DNA]</scope>
    <source>
        <strain evidence="9 10">B448-2</strain>
    </source>
</reference>
<comment type="subcellular location">
    <subcellularLocation>
        <location evidence="1">Cell outer membrane</location>
    </subcellularLocation>
</comment>
<dbReference type="InterPro" id="IPR051906">
    <property type="entry name" value="TolC-like"/>
</dbReference>
<evidence type="ECO:0000256" key="3">
    <source>
        <dbReference type="ARBA" id="ARBA00022448"/>
    </source>
</evidence>
<dbReference type="GO" id="GO:1990281">
    <property type="term" value="C:efflux pump complex"/>
    <property type="evidence" value="ECO:0007669"/>
    <property type="project" value="TreeGrafter"/>
</dbReference>
<keyword evidence="6" id="KW-0472">Membrane</keyword>
<evidence type="ECO:0000256" key="5">
    <source>
        <dbReference type="ARBA" id="ARBA00022692"/>
    </source>
</evidence>
<evidence type="ECO:0000256" key="2">
    <source>
        <dbReference type="ARBA" id="ARBA00007613"/>
    </source>
</evidence>
<evidence type="ECO:0000256" key="6">
    <source>
        <dbReference type="ARBA" id="ARBA00023136"/>
    </source>
</evidence>
<comment type="similarity">
    <text evidence="2">Belongs to the outer membrane factor (OMF) (TC 1.B.17) family.</text>
</comment>
<keyword evidence="4" id="KW-1134">Transmembrane beta strand</keyword>
<dbReference type="InterPro" id="IPR003423">
    <property type="entry name" value="OMP_efflux"/>
</dbReference>
<dbReference type="OrthoDB" id="8897727at2"/>
<evidence type="ECO:0000313" key="9">
    <source>
        <dbReference type="EMBL" id="PWF49405.1"/>
    </source>
</evidence>
<sequence length="528" mass="57963">MSAPSIIKLFPRWRHARLLLPLALALAGGAASAQRAAAPDPVAMPAAGVVTLTPKMLLQLVVARSAEVNYSRAQIEVAGQLSEAEAALYEAVLYTSWRRDAGERQRTVEERVNNLATSRLSVLDERNESIESGMRVRLPTGGDFSLSYRLRERRNNIIGSASKSDGEFDGAVVVAFKQPLLKGGGRDIVETDLRVANLEHRIAVFQYRQQLLKTGSEALALYWQLYRAIEVRQIRQKALDYAHRVEADTLARVDAGKLAASNKIEARAAVLLREVELIRAGQGVREAEARLETVLAISGLAHSKLTLTAAAPGPELLAAGGLDAGQRYLRALQDWPALGIARLRAEQAGIRLRYAENLSLPTLDLVLSQTNTGLSSEINPARDLAEHGRYPGWSVGLNLEIPLEGNRRARAQYAAQDARVRQAGIEIDSIRTALANEVRTRTEQAAGGRDEVNLMGSDVALRVEMLRIEQVRYDSGMGQLSQLLLRENELTDSRQRLVESNARLGQANDALRYADGSLLRHYAITLRD</sequence>
<dbReference type="RefSeq" id="WP_106756690.1">
    <property type="nucleotide sequence ID" value="NZ_PXWF02000090.1"/>
</dbReference>
<dbReference type="Gene3D" id="1.20.1600.10">
    <property type="entry name" value="Outer membrane efflux proteins (OEP)"/>
    <property type="match status" value="1"/>
</dbReference>
<dbReference type="Proteomes" id="UP000241421">
    <property type="component" value="Unassembled WGS sequence"/>
</dbReference>
<keyword evidence="7" id="KW-0998">Cell outer membrane</keyword>
<evidence type="ECO:0000256" key="8">
    <source>
        <dbReference type="SAM" id="SignalP"/>
    </source>
</evidence>
<evidence type="ECO:0000256" key="1">
    <source>
        <dbReference type="ARBA" id="ARBA00004442"/>
    </source>
</evidence>
<evidence type="ECO:0000256" key="7">
    <source>
        <dbReference type="ARBA" id="ARBA00023237"/>
    </source>
</evidence>
<dbReference type="PANTHER" id="PTHR30026">
    <property type="entry name" value="OUTER MEMBRANE PROTEIN TOLC"/>
    <property type="match status" value="1"/>
</dbReference>
<dbReference type="Pfam" id="PF02321">
    <property type="entry name" value="OEP"/>
    <property type="match status" value="1"/>
</dbReference>
<accession>A0A2U2HPN7</accession>
<gene>
    <name evidence="9" type="ORF">C7C56_006715</name>
</gene>
<protein>
    <submittedName>
        <fullName evidence="9">TolC family protein</fullName>
    </submittedName>
</protein>
<proteinExistence type="inferred from homology"/>
<keyword evidence="8" id="KW-0732">Signal</keyword>
<name>A0A2U2HPN7_9BURK</name>
<organism evidence="9 10">
    <name type="scientific">Massilia glaciei</name>
    <dbReference type="NCBI Taxonomy" id="1524097"/>
    <lineage>
        <taxon>Bacteria</taxon>
        <taxon>Pseudomonadati</taxon>
        <taxon>Pseudomonadota</taxon>
        <taxon>Betaproteobacteria</taxon>
        <taxon>Burkholderiales</taxon>
        <taxon>Oxalobacteraceae</taxon>
        <taxon>Telluria group</taxon>
        <taxon>Massilia</taxon>
    </lineage>
</organism>
<dbReference type="PANTHER" id="PTHR30026:SF23">
    <property type="entry name" value="TO APRF-PUTATIVE OUTER MEMBRANE EFFLUX PROTEIN OR SECRETED ALKALINE PHOSPHATASE-RELATED"/>
    <property type="match status" value="1"/>
</dbReference>